<name>A0A1H6FE54_9GAMM</name>
<proteinExistence type="predicted"/>
<evidence type="ECO:0000313" key="2">
    <source>
        <dbReference type="Proteomes" id="UP000236724"/>
    </source>
</evidence>
<evidence type="ECO:0000313" key="1">
    <source>
        <dbReference type="EMBL" id="SEH07691.1"/>
    </source>
</evidence>
<sequence length="1769" mass="186799">MYITPSPVLYRRASIWRTFYLLCFMLFSISGQSAVWESSGPAGGRFSAIASDPLTPSTLYIGSKGGQVYKSTNSGVNWSLSSSGLPGSQASGNLINDIVIDPENSNQVYAASSSAGIYFSSDGAASWSPVNGAGLDSLVIQDLLINNATLYAATESGVYFSTDRGANWSATTLTQFVRSLEVDKADSTRLYAGGAAGSFWNTATGGDWALSANPIGSGSLDIRDLKMSDAATGSGLLYAATNQGLYSSDDQGQKWVQNTALGNVAINAITFKPSHQEWIFLAMEGGGIYYSTDNGTNWITPPATLAMETMTALVFEPGLPTLHAAGYRGHWKTEDLGETWLRDNSGLNAMTANFIVADHNTAGGVYLGADKDGLFYSDDSGVNWTMHKNGLPDPIEFEPRSFAIDPQNSQNLYLGLAFDGVMRSSDGGVNWSPSTLTASAANCLTVDPLSTATVYACTGSTGVSRSIDSGNTWNPTGLSSGEALTVLVHPQDSNLLYASVLGSGVLKSSDAGISWSPINTGLTELSVYALVMDAMNPDVLYAGTAVGIFRSNDAGANWTLKNTGLTDIFIQAIVSDPLVPNLLHLATESGVFYSDNGGDNWSLRNEGLDILATEALSSDAATTRHLYAAIRYAGLYRRQLDPALNQAPQILAPTSQQVAKDTTFVFSNALGNTITISDADAGLNAIQLLLSTSNATLSLGSTAGIEFITGDGVDDGSMQLSAPVAQLNAALQGLQFIPALGTTGTTAILLELNDLGNTGVDGEKTDSAVITMLVQEPVIQDKLSIQLPLPTTAFNDTPLILSATNAIIVANTDPAISTLDVQLSVAPDGLLTLSDTTGLVFTEGDGLDDNAMHFQGTLAQINLALDGLAYTSSSTFVGEALLTIQVDDAAATSTAAQISDTLSITIQAGSNTPPQITPLAIQEIFLGDSYNVMMLAVDAQGHLFDYALLHGPKMATIDTATGELNWLPEQSGHFSFVVQVTETNGQPVNLSSQYEFTLSVKTVDGSQVGIIPGWKLLSTNLPTAKVKQLQVSPLNDKVLYAATEQGLFRSEDRGVNWLNRGRELGNLNISTLAQHPAFKDVLYAGTLGTGVYRSVNGGFSWQAINADLPGQQVRSLRIDPFAHDTLYLALADTGQNDGGVFVSHDRGDSWSALTTTLAADVSVYSLQVDPFSANTLYIGSTQGELLKTSDAGASWVSLSQGLTGNNVQGLTFDPGNLMQLYVLSDSGLFSSNDGGLLWQVMNSGLENLQINSLKLNTNNTQVLYVATNQGVYQSVDAGAQWATLGTDLAAIEISALALSTTQTASYLYAAGLAQGIYGYDVITGKPVDFDLSQVELTTLTPEEMPNIPAEAFATFTADDVAALPAIVIQKLSALQLSYLQKEALAGLSLAQFSQMPLSSLKGLTADNFGGLAVEIIQNLPPAALLYLDMETLKQAMSWTLTRFFTNLNVAQIPISSIKPLLPAGWTLDETTGELLIPAGTSLSWRSLEPPADLPAAVTLASEQPDLRTGMGMGGETGGKNLLDDILALLQTLPGFEQLTITQTDTGVVSVDDILSLMPLDVIRQAEPGTPPGVALDEQGRIQVTTLSGHSLILVPTASDPVQVQQVLGAGFSIEVGKAGELLVGIGLGERRDASQVHLAVSFDPVIEVAPNGAQAGVFIDNARGDLPLFVFPNNTAQVIRPAILAPGQFKKVVDMFGPDQVLFNQDGTVDVSLLGDLYHVTPTFETTTETLAPGQQIEPSIAVNPDISLQYSVQQGLRLISTRLEVEIR</sequence>
<dbReference type="GO" id="GO:0016798">
    <property type="term" value="F:hydrolase activity, acting on glycosyl bonds"/>
    <property type="evidence" value="ECO:0007669"/>
    <property type="project" value="UniProtKB-KW"/>
</dbReference>
<dbReference type="EMBL" id="FMSV02000538">
    <property type="protein sequence ID" value="SEH07691.1"/>
    <property type="molecule type" value="Genomic_DNA"/>
</dbReference>
<dbReference type="GO" id="GO:0010411">
    <property type="term" value="P:xyloglucan metabolic process"/>
    <property type="evidence" value="ECO:0007669"/>
    <property type="project" value="TreeGrafter"/>
</dbReference>
<protein>
    <submittedName>
        <fullName evidence="1">Xyloglucanase</fullName>
        <ecNumber evidence="1">3.2.1.-</ecNumber>
    </submittedName>
</protein>
<dbReference type="PANTHER" id="PTHR43739">
    <property type="entry name" value="XYLOGLUCANASE (EUROFUNG)"/>
    <property type="match status" value="1"/>
</dbReference>
<dbReference type="InterPro" id="IPR015943">
    <property type="entry name" value="WD40/YVTN_repeat-like_dom_sf"/>
</dbReference>
<dbReference type="Gene3D" id="2.130.10.10">
    <property type="entry name" value="YVTN repeat-like/Quinoprotein amine dehydrogenase"/>
    <property type="match status" value="7"/>
</dbReference>
<keyword evidence="2" id="KW-1185">Reference proteome</keyword>
<keyword evidence="1" id="KW-0326">Glycosidase</keyword>
<reference evidence="1 2" key="1">
    <citation type="submission" date="2016-10" db="EMBL/GenBank/DDBJ databases">
        <authorList>
            <person name="de Groot N.N."/>
        </authorList>
    </citation>
    <scope>NUCLEOTIDE SEQUENCE [LARGE SCALE GENOMIC DNA]</scope>
    <source>
        <strain evidence="1">MBHS1</strain>
    </source>
</reference>
<gene>
    <name evidence="1" type="ORF">MBHS_03576</name>
</gene>
<dbReference type="EC" id="3.2.1.-" evidence="1"/>
<dbReference type="PANTHER" id="PTHR43739:SF5">
    <property type="entry name" value="EXO-ALPHA-SIALIDASE"/>
    <property type="match status" value="1"/>
</dbReference>
<accession>A0A1H6FE54</accession>
<dbReference type="InterPro" id="IPR013783">
    <property type="entry name" value="Ig-like_fold"/>
</dbReference>
<dbReference type="Gene3D" id="2.60.40.10">
    <property type="entry name" value="Immunoglobulins"/>
    <property type="match status" value="1"/>
</dbReference>
<dbReference type="SUPFAM" id="SSF110296">
    <property type="entry name" value="Oligoxyloglucan reducing end-specific cellobiohydrolase"/>
    <property type="match status" value="4"/>
</dbReference>
<organism evidence="1 2">
    <name type="scientific">Candidatus Venteria ishoeyi</name>
    <dbReference type="NCBI Taxonomy" id="1899563"/>
    <lineage>
        <taxon>Bacteria</taxon>
        <taxon>Pseudomonadati</taxon>
        <taxon>Pseudomonadota</taxon>
        <taxon>Gammaproteobacteria</taxon>
        <taxon>Thiotrichales</taxon>
        <taxon>Thiotrichaceae</taxon>
        <taxon>Venteria</taxon>
    </lineage>
</organism>
<keyword evidence="1" id="KW-0378">Hydrolase</keyword>
<dbReference type="Proteomes" id="UP000236724">
    <property type="component" value="Unassembled WGS sequence"/>
</dbReference>
<dbReference type="InterPro" id="IPR052025">
    <property type="entry name" value="Xyloglucanase_GH74"/>
</dbReference>
<dbReference type="CDD" id="cd15482">
    <property type="entry name" value="Sialidase_non-viral"/>
    <property type="match status" value="1"/>
</dbReference>